<keyword evidence="9 10" id="KW-0119">Carbohydrate metabolism</keyword>
<feature type="binding site" evidence="10">
    <location>
        <position position="297"/>
    </location>
    <ligand>
        <name>K(+)</name>
        <dbReference type="ChEBI" id="CHEBI:29103"/>
    </ligand>
</feature>
<dbReference type="GO" id="GO:0019303">
    <property type="term" value="P:D-ribose catabolic process"/>
    <property type="evidence" value="ECO:0007669"/>
    <property type="project" value="UniProtKB-UniRule"/>
</dbReference>
<feature type="binding site" evidence="10">
    <location>
        <position position="300"/>
    </location>
    <ligand>
        <name>K(+)</name>
        <dbReference type="ChEBI" id="CHEBI:29103"/>
    </ligand>
</feature>
<feature type="binding site" evidence="10">
    <location>
        <position position="153"/>
    </location>
    <ligand>
        <name>substrate</name>
    </ligand>
</feature>
<keyword evidence="2 10" id="KW-0808">Transferase</keyword>
<dbReference type="SUPFAM" id="SSF53613">
    <property type="entry name" value="Ribokinase-like"/>
    <property type="match status" value="1"/>
</dbReference>
<feature type="binding site" evidence="10">
    <location>
        <begin position="52"/>
        <end position="56"/>
    </location>
    <ligand>
        <name>substrate</name>
    </ligand>
</feature>
<dbReference type="STRING" id="1804984.AYM40_30850"/>
<dbReference type="Gene3D" id="3.40.1190.20">
    <property type="match status" value="1"/>
</dbReference>
<dbReference type="HAMAP" id="MF_01987">
    <property type="entry name" value="Ribokinase"/>
    <property type="match status" value="1"/>
</dbReference>
<reference evidence="13 14" key="1">
    <citation type="journal article" date="2016" name="Gene">
        <title>PacBio SMRT assembly of a complex multi-replicon genome reveals chlorocatechol degradative operon in a region of genome plasticity.</title>
        <authorList>
            <person name="Ricker N."/>
            <person name="Shen S.Y."/>
            <person name="Goordial J."/>
            <person name="Jin S."/>
            <person name="Fulthorpe R.R."/>
        </authorList>
    </citation>
    <scope>NUCLEOTIDE SEQUENCE [LARGE SCALE GENOMIC DNA]</scope>
    <source>
        <strain evidence="13 14">OLGA172</strain>
    </source>
</reference>
<comment type="cofactor">
    <cofactor evidence="10">
        <name>Mg(2+)</name>
        <dbReference type="ChEBI" id="CHEBI:18420"/>
    </cofactor>
    <text evidence="10">Requires a divalent cation, most likely magnesium in vivo, as an electrophilic catalyst to aid phosphoryl group transfer. It is the chelate of the metal and the nucleotide that is the actual substrate.</text>
</comment>
<dbReference type="GO" id="GO:0005829">
    <property type="term" value="C:cytosol"/>
    <property type="evidence" value="ECO:0007669"/>
    <property type="project" value="TreeGrafter"/>
</dbReference>
<comment type="activity regulation">
    <text evidence="10">Activated by a monovalent cation that binds near, but not in, the active site. The most likely occupant of the site in vivo is potassium. Ion binding induces a conformational change that may alter substrate affinity.</text>
</comment>
<evidence type="ECO:0000313" key="13">
    <source>
        <dbReference type="EMBL" id="ANB76589.1"/>
    </source>
</evidence>
<evidence type="ECO:0000256" key="5">
    <source>
        <dbReference type="ARBA" id="ARBA00022777"/>
    </source>
</evidence>
<evidence type="ECO:0000256" key="3">
    <source>
        <dbReference type="ARBA" id="ARBA00022723"/>
    </source>
</evidence>
<dbReference type="GO" id="GO:0005524">
    <property type="term" value="F:ATP binding"/>
    <property type="evidence" value="ECO:0007669"/>
    <property type="project" value="UniProtKB-UniRule"/>
</dbReference>
<comment type="pathway">
    <text evidence="10">Carbohydrate metabolism; D-ribose degradation; D-ribose 5-phosphate from beta-D-ribopyranose: step 2/2.</text>
</comment>
<keyword evidence="5 10" id="KW-0418">Kinase</keyword>
<comment type="catalytic activity">
    <reaction evidence="10">
        <text>D-ribose + ATP = D-ribose 5-phosphate + ADP + H(+)</text>
        <dbReference type="Rhea" id="RHEA:13697"/>
        <dbReference type="ChEBI" id="CHEBI:15378"/>
        <dbReference type="ChEBI" id="CHEBI:30616"/>
        <dbReference type="ChEBI" id="CHEBI:47013"/>
        <dbReference type="ChEBI" id="CHEBI:78346"/>
        <dbReference type="ChEBI" id="CHEBI:456216"/>
        <dbReference type="EC" id="2.7.1.15"/>
    </reaction>
</comment>
<keyword evidence="6 10" id="KW-0067">ATP-binding</keyword>
<dbReference type="EC" id="2.7.1.15" evidence="10 11"/>
<evidence type="ECO:0000256" key="1">
    <source>
        <dbReference type="ARBA" id="ARBA00022490"/>
    </source>
</evidence>
<keyword evidence="8 10" id="KW-0630">Potassium</keyword>
<gene>
    <name evidence="10" type="primary">rbsK</name>
    <name evidence="13" type="ORF">AYM40_30850</name>
</gene>
<feature type="binding site" evidence="10">
    <location>
        <position position="198"/>
    </location>
    <ligand>
        <name>ATP</name>
        <dbReference type="ChEBI" id="CHEBI:30616"/>
    </ligand>
</feature>
<dbReference type="GO" id="GO:0046872">
    <property type="term" value="F:metal ion binding"/>
    <property type="evidence" value="ECO:0007669"/>
    <property type="project" value="UniProtKB-KW"/>
</dbReference>
<organism evidence="13 14">
    <name type="scientific">Paraburkholderia phytofirmans OLGA172</name>
    <dbReference type="NCBI Taxonomy" id="1417228"/>
    <lineage>
        <taxon>Bacteria</taxon>
        <taxon>Pseudomonadati</taxon>
        <taxon>Pseudomonadota</taxon>
        <taxon>Betaproteobacteria</taxon>
        <taxon>Burkholderiales</taxon>
        <taxon>Burkholderiaceae</taxon>
        <taxon>Paraburkholderia</taxon>
    </lineage>
</organism>
<evidence type="ECO:0000259" key="12">
    <source>
        <dbReference type="Pfam" id="PF00294"/>
    </source>
</evidence>
<evidence type="ECO:0000256" key="2">
    <source>
        <dbReference type="ARBA" id="ARBA00022679"/>
    </source>
</evidence>
<keyword evidence="1 10" id="KW-0963">Cytoplasm</keyword>
<dbReference type="InterPro" id="IPR029056">
    <property type="entry name" value="Ribokinase-like"/>
</dbReference>
<evidence type="ECO:0000256" key="10">
    <source>
        <dbReference type="HAMAP-Rule" id="MF_01987"/>
    </source>
</evidence>
<evidence type="ECO:0000313" key="14">
    <source>
        <dbReference type="Proteomes" id="UP000076852"/>
    </source>
</evidence>
<dbReference type="InterPro" id="IPR011877">
    <property type="entry name" value="Ribokinase"/>
</dbReference>
<name>A0A160FTS2_9BURK</name>
<keyword evidence="4 10" id="KW-0547">Nucleotide-binding</keyword>
<comment type="similarity">
    <text evidence="10">Belongs to the carbohydrate kinase PfkB family. Ribokinase subfamily.</text>
</comment>
<feature type="domain" description="Carbohydrate kinase PfkB" evidence="12">
    <location>
        <begin position="16"/>
        <end position="310"/>
    </location>
</feature>
<comment type="function">
    <text evidence="10">Catalyzes the phosphorylation of ribose at O-5 in a reaction requiring ATP and magnesium. The resulting D-ribose-5-phosphate can then be used either for sythesis of nucleotides, histidine, and tryptophan, or as a component of the pentose phosphate pathway.</text>
</comment>
<feature type="binding site" evidence="10">
    <location>
        <position position="302"/>
    </location>
    <ligand>
        <name>K(+)</name>
        <dbReference type="ChEBI" id="CHEBI:29103"/>
    </ligand>
</feature>
<sequence length="317" mass="32452">MVSRRVNVSKEAKQGRVLVVGSINTDLVARAPHLPRPGETIGGHEFSQVAGGKGGNQAVAAARIGARVAMVGRVGKDANGAQRVQDLEAEGIDCAGIDVDPAQPTGVAMVTVSDDGQNTIVVVAGSNGELTPENVARHEAAIKASDVVVCQLETPWDSVHATLALARRLGKITVLNPAPATGPLPAEWLPLVDYLVPNEVEAAILAGLPVESQSGARRAALELQRGGARNVIVTLGAQGAYLLPEGGEGTHFAAPQVRAVDTTAAGDTFIGVFAAQLAARQPLEGAISLAQRAASISVTRAGAQPSIPTRAEVDRAA</sequence>
<dbReference type="Pfam" id="PF00294">
    <property type="entry name" value="PfkB"/>
    <property type="match status" value="1"/>
</dbReference>
<feature type="binding site" evidence="10">
    <location>
        <position position="261"/>
    </location>
    <ligand>
        <name>K(+)</name>
        <dbReference type="ChEBI" id="CHEBI:29103"/>
    </ligand>
</feature>
<feature type="binding site" evidence="10">
    <location>
        <begin position="266"/>
        <end position="267"/>
    </location>
    <ligand>
        <name>ATP</name>
        <dbReference type="ChEBI" id="CHEBI:30616"/>
    </ligand>
</feature>
<dbReference type="EMBL" id="CP014579">
    <property type="protein sequence ID" value="ANB76589.1"/>
    <property type="molecule type" value="Genomic_DNA"/>
</dbReference>
<dbReference type="PANTHER" id="PTHR10584">
    <property type="entry name" value="SUGAR KINASE"/>
    <property type="match status" value="1"/>
</dbReference>
<dbReference type="CDD" id="cd01174">
    <property type="entry name" value="ribokinase"/>
    <property type="match status" value="1"/>
</dbReference>
<accession>A0A160FTS2</accession>
<dbReference type="PRINTS" id="PR00990">
    <property type="entry name" value="RIBOKINASE"/>
</dbReference>
<feature type="binding site" evidence="10">
    <location>
        <position position="267"/>
    </location>
    <ligand>
        <name>substrate</name>
    </ligand>
</feature>
<comment type="subcellular location">
    <subcellularLocation>
        <location evidence="10">Cytoplasm</location>
    </subcellularLocation>
</comment>
<proteinExistence type="inferred from homology"/>
<dbReference type="InterPro" id="IPR002139">
    <property type="entry name" value="Ribo/fructo_kinase"/>
</dbReference>
<evidence type="ECO:0000256" key="9">
    <source>
        <dbReference type="ARBA" id="ARBA00023277"/>
    </source>
</evidence>
<feature type="binding site" evidence="10">
    <location>
        <position position="263"/>
    </location>
    <ligand>
        <name>K(+)</name>
        <dbReference type="ChEBI" id="CHEBI:29103"/>
    </ligand>
</feature>
<protein>
    <recommendedName>
        <fullName evidence="10 11">Ribokinase</fullName>
        <shortName evidence="10">RK</shortName>
        <ecNumber evidence="10 11">2.7.1.15</ecNumber>
    </recommendedName>
</protein>
<dbReference type="AlphaFoldDB" id="A0A160FTS2"/>
<feature type="binding site" evidence="10">
    <location>
        <begin position="234"/>
        <end position="239"/>
    </location>
    <ligand>
        <name>ATP</name>
        <dbReference type="ChEBI" id="CHEBI:30616"/>
    </ligand>
</feature>
<evidence type="ECO:0000256" key="8">
    <source>
        <dbReference type="ARBA" id="ARBA00022958"/>
    </source>
</evidence>
<feature type="active site" description="Proton acceptor" evidence="10">
    <location>
        <position position="267"/>
    </location>
</feature>
<comment type="caution">
    <text evidence="10">Lacks conserved residue(s) required for the propagation of feature annotation.</text>
</comment>
<dbReference type="PANTHER" id="PTHR10584:SF166">
    <property type="entry name" value="RIBOKINASE"/>
    <property type="match status" value="1"/>
</dbReference>
<dbReference type="KEGG" id="buz:AYM40_30850"/>
<evidence type="ECO:0000256" key="11">
    <source>
        <dbReference type="NCBIfam" id="TIGR02152"/>
    </source>
</evidence>
<dbReference type="Proteomes" id="UP000076852">
    <property type="component" value="Chromosome 2"/>
</dbReference>
<dbReference type="UniPathway" id="UPA00916">
    <property type="reaction ID" value="UER00889"/>
</dbReference>
<keyword evidence="14" id="KW-1185">Reference proteome</keyword>
<comment type="subunit">
    <text evidence="10">Homodimer.</text>
</comment>
<keyword evidence="7 10" id="KW-0460">Magnesium</keyword>
<feature type="binding site" evidence="10">
    <location>
        <begin position="24"/>
        <end position="26"/>
    </location>
    <ligand>
        <name>substrate</name>
    </ligand>
</feature>
<keyword evidence="3 10" id="KW-0479">Metal-binding</keyword>
<evidence type="ECO:0000256" key="4">
    <source>
        <dbReference type="ARBA" id="ARBA00022741"/>
    </source>
</evidence>
<evidence type="ECO:0000256" key="6">
    <source>
        <dbReference type="ARBA" id="ARBA00022840"/>
    </source>
</evidence>
<evidence type="ECO:0000256" key="7">
    <source>
        <dbReference type="ARBA" id="ARBA00022842"/>
    </source>
</evidence>
<dbReference type="NCBIfam" id="TIGR02152">
    <property type="entry name" value="D_ribokin_bact"/>
    <property type="match status" value="1"/>
</dbReference>
<feature type="binding site" evidence="10">
    <location>
        <position position="306"/>
    </location>
    <ligand>
        <name>K(+)</name>
        <dbReference type="ChEBI" id="CHEBI:29103"/>
    </ligand>
</feature>
<dbReference type="InterPro" id="IPR011611">
    <property type="entry name" value="PfkB_dom"/>
</dbReference>
<dbReference type="GO" id="GO:0004747">
    <property type="term" value="F:ribokinase activity"/>
    <property type="evidence" value="ECO:0007669"/>
    <property type="project" value="UniProtKB-UniRule"/>
</dbReference>
<dbReference type="FunFam" id="3.40.1190.20:FF:000012">
    <property type="entry name" value="Ribokinase"/>
    <property type="match status" value="1"/>
</dbReference>